<evidence type="ECO:0000256" key="1">
    <source>
        <dbReference type="ARBA" id="ARBA00004173"/>
    </source>
</evidence>
<evidence type="ECO:0000256" key="5">
    <source>
        <dbReference type="ARBA" id="ARBA00023274"/>
    </source>
</evidence>
<comment type="caution">
    <text evidence="8">The sequence shown here is derived from an EMBL/GenBank/DDBJ whole genome shotgun (WGS) entry which is preliminary data.</text>
</comment>
<comment type="similarity">
    <text evidence="2">Belongs to the universal ribosomal protein uL29 family.</text>
</comment>
<evidence type="ECO:0000313" key="8">
    <source>
        <dbReference type="EMBL" id="PHH72240.1"/>
    </source>
</evidence>
<proteinExistence type="inferred from homology"/>
<gene>
    <name evidence="8" type="ORF">CDD82_6106</name>
</gene>
<evidence type="ECO:0000256" key="2">
    <source>
        <dbReference type="ARBA" id="ARBA00009254"/>
    </source>
</evidence>
<dbReference type="Pfam" id="PF06984">
    <property type="entry name" value="MRP-L47"/>
    <property type="match status" value="1"/>
</dbReference>
<organism evidence="8 9">
    <name type="scientific">Ophiocordyceps australis</name>
    <dbReference type="NCBI Taxonomy" id="1399860"/>
    <lineage>
        <taxon>Eukaryota</taxon>
        <taxon>Fungi</taxon>
        <taxon>Dikarya</taxon>
        <taxon>Ascomycota</taxon>
        <taxon>Pezizomycotina</taxon>
        <taxon>Sordariomycetes</taxon>
        <taxon>Hypocreomycetidae</taxon>
        <taxon>Hypocreales</taxon>
        <taxon>Ophiocordycipitaceae</taxon>
        <taxon>Ophiocordyceps</taxon>
    </lineage>
</organism>
<dbReference type="OrthoDB" id="270763at2759"/>
<keyword evidence="4" id="KW-0496">Mitochondrion</keyword>
<accession>A0A2C5YXJ2</accession>
<protein>
    <recommendedName>
        <fullName evidence="6">Large ribosomal subunit protein uL29m</fullName>
    </recommendedName>
    <alternativeName>
        <fullName evidence="7">54S ribosomal protein L4, mitochondrial</fullName>
    </alternativeName>
</protein>
<dbReference type="PANTHER" id="PTHR21183">
    <property type="entry name" value="RIBOSOMAL PROTEIN L47, MITOCHONDRIAL-RELATED"/>
    <property type="match status" value="1"/>
</dbReference>
<dbReference type="GO" id="GO:0003735">
    <property type="term" value="F:structural constituent of ribosome"/>
    <property type="evidence" value="ECO:0007669"/>
    <property type="project" value="InterPro"/>
</dbReference>
<dbReference type="GO" id="GO:0032543">
    <property type="term" value="P:mitochondrial translation"/>
    <property type="evidence" value="ECO:0007669"/>
    <property type="project" value="TreeGrafter"/>
</dbReference>
<dbReference type="AlphaFoldDB" id="A0A2C5YXJ2"/>
<reference evidence="8 9" key="1">
    <citation type="submission" date="2017-06" db="EMBL/GenBank/DDBJ databases">
        <title>Ant-infecting Ophiocordyceps genomes reveal a high diversity of potential behavioral manipulation genes and a possible major role for enterotoxins.</title>
        <authorList>
            <person name="De Bekker C."/>
            <person name="Evans H.C."/>
            <person name="Brachmann A."/>
            <person name="Hughes D.P."/>
        </authorList>
    </citation>
    <scope>NUCLEOTIDE SEQUENCE [LARGE SCALE GENOMIC DNA]</scope>
    <source>
        <strain evidence="8 9">1348a</strain>
    </source>
</reference>
<dbReference type="Gene3D" id="6.10.330.20">
    <property type="match status" value="1"/>
</dbReference>
<dbReference type="Proteomes" id="UP000224854">
    <property type="component" value="Unassembled WGS sequence"/>
</dbReference>
<keyword evidence="5" id="KW-0687">Ribonucleoprotein</keyword>
<comment type="subcellular location">
    <subcellularLocation>
        <location evidence="1">Mitochondrion</location>
    </subcellularLocation>
</comment>
<evidence type="ECO:0000313" key="9">
    <source>
        <dbReference type="Proteomes" id="UP000224854"/>
    </source>
</evidence>
<evidence type="ECO:0000256" key="7">
    <source>
        <dbReference type="ARBA" id="ARBA00035399"/>
    </source>
</evidence>
<keyword evidence="3" id="KW-0689">Ribosomal protein</keyword>
<dbReference type="PANTHER" id="PTHR21183:SF18">
    <property type="entry name" value="LARGE RIBOSOMAL SUBUNIT PROTEIN UL29M"/>
    <property type="match status" value="1"/>
</dbReference>
<name>A0A2C5YXJ2_9HYPO</name>
<dbReference type="EMBL" id="NJEU01000600">
    <property type="protein sequence ID" value="PHH72240.1"/>
    <property type="molecule type" value="Genomic_DNA"/>
</dbReference>
<sequence length="203" mass="23760">MRFYPSPTAVEPFSTTAQLFKRKSRKERNKERGVSTLYRSGPRLPLSMSNMNLPEAHNFQPEAEVDHTHGLWGFFPAPGKLLMTPEETEKYGRAWTMEELRKKSWDDLHSLWWICCKERNMISTSRMTLEKTHLGFGEDELKNRDNEVRKTMMSIKKTLIERFYTWQDAVEVAKTDPTVGLEKKNGKLAPLKKQKEKHLDVES</sequence>
<evidence type="ECO:0000256" key="3">
    <source>
        <dbReference type="ARBA" id="ARBA00022980"/>
    </source>
</evidence>
<dbReference type="InterPro" id="IPR038340">
    <property type="entry name" value="MRP-L47_sf"/>
</dbReference>
<dbReference type="GO" id="GO:0005762">
    <property type="term" value="C:mitochondrial large ribosomal subunit"/>
    <property type="evidence" value="ECO:0007669"/>
    <property type="project" value="TreeGrafter"/>
</dbReference>
<evidence type="ECO:0000256" key="6">
    <source>
        <dbReference type="ARBA" id="ARBA00035289"/>
    </source>
</evidence>
<dbReference type="InterPro" id="IPR010729">
    <property type="entry name" value="Ribosomal_uL29_mit"/>
</dbReference>
<evidence type="ECO:0000256" key="4">
    <source>
        <dbReference type="ARBA" id="ARBA00023128"/>
    </source>
</evidence>
<keyword evidence="9" id="KW-1185">Reference proteome</keyword>